<protein>
    <submittedName>
        <fullName evidence="3">Uncharacterized protein</fullName>
    </submittedName>
</protein>
<keyword evidence="2" id="KW-1133">Transmembrane helix</keyword>
<dbReference type="EMBL" id="JAAAJB010000330">
    <property type="protein sequence ID" value="KAG0258288.1"/>
    <property type="molecule type" value="Genomic_DNA"/>
</dbReference>
<keyword evidence="2" id="KW-0472">Membrane</keyword>
<feature type="region of interest" description="Disordered" evidence="1">
    <location>
        <begin position="201"/>
        <end position="220"/>
    </location>
</feature>
<feature type="transmembrane region" description="Helical" evidence="2">
    <location>
        <begin position="174"/>
        <end position="194"/>
    </location>
</feature>
<dbReference type="AlphaFoldDB" id="A0A9P6Q2C7"/>
<sequence>MESILHEAQSKMLPFLSSIVGNDTIVTLMTAYHLAVGTLLDASTSGSGSFSYESASFPGQDYFDGDMYNHEQEQYPFDDPYGQAGFAGNAHPHHRGGRPVSLLRMVGMGMYYVFSFVHSMVSQILQAQLSSMPATSKISPSATSLASFVFTCLITLLLFRIAIGLVLSVFRSVLWLLQTAVFMSLAGVAIWVVYHMTSGFSSSPSKNGGGGDDPSTETWRREYARQQKEYQKMFKNR</sequence>
<evidence type="ECO:0000313" key="4">
    <source>
        <dbReference type="Proteomes" id="UP000807716"/>
    </source>
</evidence>
<reference evidence="3" key="1">
    <citation type="journal article" date="2020" name="Fungal Divers.">
        <title>Resolving the Mortierellaceae phylogeny through synthesis of multi-gene phylogenetics and phylogenomics.</title>
        <authorList>
            <person name="Vandepol N."/>
            <person name="Liber J."/>
            <person name="Desiro A."/>
            <person name="Na H."/>
            <person name="Kennedy M."/>
            <person name="Barry K."/>
            <person name="Grigoriev I.V."/>
            <person name="Miller A.N."/>
            <person name="O'Donnell K."/>
            <person name="Stajich J.E."/>
            <person name="Bonito G."/>
        </authorList>
    </citation>
    <scope>NUCLEOTIDE SEQUENCE</scope>
    <source>
        <strain evidence="3">BC1065</strain>
    </source>
</reference>
<feature type="transmembrane region" description="Helical" evidence="2">
    <location>
        <begin position="102"/>
        <end position="125"/>
    </location>
</feature>
<proteinExistence type="predicted"/>
<organism evidence="3 4">
    <name type="scientific">Actinomortierella ambigua</name>
    <dbReference type="NCBI Taxonomy" id="1343610"/>
    <lineage>
        <taxon>Eukaryota</taxon>
        <taxon>Fungi</taxon>
        <taxon>Fungi incertae sedis</taxon>
        <taxon>Mucoromycota</taxon>
        <taxon>Mortierellomycotina</taxon>
        <taxon>Mortierellomycetes</taxon>
        <taxon>Mortierellales</taxon>
        <taxon>Mortierellaceae</taxon>
        <taxon>Actinomortierella</taxon>
    </lineage>
</organism>
<keyword evidence="2" id="KW-0812">Transmembrane</keyword>
<feature type="transmembrane region" description="Helical" evidence="2">
    <location>
        <begin position="145"/>
        <end position="167"/>
    </location>
</feature>
<accession>A0A9P6Q2C7</accession>
<dbReference type="Proteomes" id="UP000807716">
    <property type="component" value="Unassembled WGS sequence"/>
</dbReference>
<evidence type="ECO:0000313" key="3">
    <source>
        <dbReference type="EMBL" id="KAG0258288.1"/>
    </source>
</evidence>
<gene>
    <name evidence="3" type="ORF">DFQ27_004724</name>
</gene>
<evidence type="ECO:0000256" key="1">
    <source>
        <dbReference type="SAM" id="MobiDB-lite"/>
    </source>
</evidence>
<comment type="caution">
    <text evidence="3">The sequence shown here is derived from an EMBL/GenBank/DDBJ whole genome shotgun (WGS) entry which is preliminary data.</text>
</comment>
<evidence type="ECO:0000256" key="2">
    <source>
        <dbReference type="SAM" id="Phobius"/>
    </source>
</evidence>
<name>A0A9P6Q2C7_9FUNG</name>
<keyword evidence="4" id="KW-1185">Reference proteome</keyword>
<dbReference type="OrthoDB" id="2439096at2759"/>